<name>A0A067SAT9_GALM3</name>
<gene>
    <name evidence="1" type="ORF">GALMADRAFT_273280</name>
</gene>
<dbReference type="PANTHER" id="PTHR36142">
    <property type="entry name" value="METALLO-HYDROLASE/OXIDOREDUCTASE SUPERFAMILY PROTEIN"/>
    <property type="match status" value="1"/>
</dbReference>
<dbReference type="PANTHER" id="PTHR36142:SF2">
    <property type="entry name" value="METALLO-HYDROLASE_OXIDOREDUCTASE SUPERFAMILY PROTEIN"/>
    <property type="match status" value="1"/>
</dbReference>
<dbReference type="SUPFAM" id="SSF56281">
    <property type="entry name" value="Metallo-hydrolase/oxidoreductase"/>
    <property type="match status" value="1"/>
</dbReference>
<dbReference type="HOGENOM" id="CLU_047435_1_0_1"/>
<evidence type="ECO:0000313" key="2">
    <source>
        <dbReference type="Proteomes" id="UP000027222"/>
    </source>
</evidence>
<accession>A0A067SAT9</accession>
<organism evidence="1 2">
    <name type="scientific">Galerina marginata (strain CBS 339.88)</name>
    <dbReference type="NCBI Taxonomy" id="685588"/>
    <lineage>
        <taxon>Eukaryota</taxon>
        <taxon>Fungi</taxon>
        <taxon>Dikarya</taxon>
        <taxon>Basidiomycota</taxon>
        <taxon>Agaricomycotina</taxon>
        <taxon>Agaricomycetes</taxon>
        <taxon>Agaricomycetidae</taxon>
        <taxon>Agaricales</taxon>
        <taxon>Agaricineae</taxon>
        <taxon>Strophariaceae</taxon>
        <taxon>Galerina</taxon>
    </lineage>
</organism>
<dbReference type="AlphaFoldDB" id="A0A067SAT9"/>
<reference evidence="2" key="1">
    <citation type="journal article" date="2014" name="Proc. Natl. Acad. Sci. U.S.A.">
        <title>Extensive sampling of basidiomycete genomes demonstrates inadequacy of the white-rot/brown-rot paradigm for wood decay fungi.</title>
        <authorList>
            <person name="Riley R."/>
            <person name="Salamov A.A."/>
            <person name="Brown D.W."/>
            <person name="Nagy L.G."/>
            <person name="Floudas D."/>
            <person name="Held B.W."/>
            <person name="Levasseur A."/>
            <person name="Lombard V."/>
            <person name="Morin E."/>
            <person name="Otillar R."/>
            <person name="Lindquist E.A."/>
            <person name="Sun H."/>
            <person name="LaButti K.M."/>
            <person name="Schmutz J."/>
            <person name="Jabbour D."/>
            <person name="Luo H."/>
            <person name="Baker S.E."/>
            <person name="Pisabarro A.G."/>
            <person name="Walton J.D."/>
            <person name="Blanchette R.A."/>
            <person name="Henrissat B."/>
            <person name="Martin F."/>
            <person name="Cullen D."/>
            <person name="Hibbett D.S."/>
            <person name="Grigoriev I.V."/>
        </authorList>
    </citation>
    <scope>NUCLEOTIDE SEQUENCE [LARGE SCALE GENOMIC DNA]</scope>
    <source>
        <strain evidence="2">CBS 339.88</strain>
    </source>
</reference>
<evidence type="ECO:0000313" key="1">
    <source>
        <dbReference type="EMBL" id="KDR67082.1"/>
    </source>
</evidence>
<dbReference type="InterPro" id="IPR036866">
    <property type="entry name" value="RibonucZ/Hydroxyglut_hydro"/>
</dbReference>
<dbReference type="OrthoDB" id="9971601at2759"/>
<sequence length="364" mass="40324">MSNPDVHPSAPGHLKDLRPILTHLNADTSWLLSIPLPPAPPNPAESDSIKKERLYFHILLDPWFRGSQSDVAAFFSEQWHATPSDIQTISELLHLISSLESSASDSDSNSESELDSSSVEDEGEIDAVLISHEFTDHMHQATLQEISPAVPVYAPAKAAGIIRSWNHFRRVITVVNVTREGDAPIGAKWRDELPWTVEGLPSWLRFGRLEEGGKSLLSIHSALVVVFETLTPHRPGSELGVDAEAVIYTPHGIPPSPLRPLFAYPSPIRVLSLLHGLHDVRLSKGQLNLGAKNGLAVQMLIKARYWIGTHDEVKKGSGIVSWFLSRKAWTLEDAMKEGEEEVNKRLVEEIEFKDVENGGRVVLE</sequence>
<keyword evidence="2" id="KW-1185">Reference proteome</keyword>
<dbReference type="Gene3D" id="3.60.15.10">
    <property type="entry name" value="Ribonuclease Z/Hydroxyacylglutathione hydrolase-like"/>
    <property type="match status" value="1"/>
</dbReference>
<dbReference type="Proteomes" id="UP000027222">
    <property type="component" value="Unassembled WGS sequence"/>
</dbReference>
<dbReference type="STRING" id="685588.A0A067SAT9"/>
<proteinExistence type="predicted"/>
<protein>
    <submittedName>
        <fullName evidence="1">Uncharacterized protein</fullName>
    </submittedName>
</protein>
<dbReference type="EMBL" id="KL142417">
    <property type="protein sequence ID" value="KDR67082.1"/>
    <property type="molecule type" value="Genomic_DNA"/>
</dbReference>